<keyword evidence="5" id="KW-1185">Reference proteome</keyword>
<evidence type="ECO:0000256" key="2">
    <source>
        <dbReference type="ARBA" id="ARBA00022801"/>
    </source>
</evidence>
<dbReference type="RefSeq" id="WP_144307680.1">
    <property type="nucleotide sequence ID" value="NZ_VMNK01000001.1"/>
</dbReference>
<feature type="chain" id="PRO_5022154733" evidence="3">
    <location>
        <begin position="22"/>
        <end position="126"/>
    </location>
</feature>
<sequence length="126" mass="14409">MRRLTQAFLVFLLAAFTLLPACSREAPHNAASTRSELAWLPPEALNTLALIQRGGPFPYSKDGTTFFNREGQLPRRSRGYYREYTVPTPGERTRGAQRIVTGGNPPEVFYYTADHYRSFRRIPETR</sequence>
<organism evidence="4 5">
    <name type="scientific">Denitromonas halophila</name>
    <dbReference type="NCBI Taxonomy" id="1629404"/>
    <lineage>
        <taxon>Bacteria</taxon>
        <taxon>Pseudomonadati</taxon>
        <taxon>Pseudomonadota</taxon>
        <taxon>Betaproteobacteria</taxon>
        <taxon>Rhodocyclales</taxon>
        <taxon>Zoogloeaceae</taxon>
        <taxon>Denitromonas</taxon>
    </lineage>
</organism>
<dbReference type="GO" id="GO:0004521">
    <property type="term" value="F:RNA endonuclease activity"/>
    <property type="evidence" value="ECO:0007669"/>
    <property type="project" value="InterPro"/>
</dbReference>
<accession>A0A557R3B2</accession>
<dbReference type="Gene3D" id="3.10.450.30">
    <property type="entry name" value="Microbial ribonucleases"/>
    <property type="match status" value="1"/>
</dbReference>
<reference evidence="4 5" key="1">
    <citation type="submission" date="2019-07" db="EMBL/GenBank/DDBJ databases">
        <title>The pathways for chlorine oxyanion respiration interact through the shared metabolite chlorate.</title>
        <authorList>
            <person name="Barnum T.P."/>
            <person name="Cheng Y."/>
            <person name="Hill K.A."/>
            <person name="Lucas L.N."/>
            <person name="Carlson H.K."/>
            <person name="Coates J.D."/>
        </authorList>
    </citation>
    <scope>NUCLEOTIDE SEQUENCE [LARGE SCALE GENOMIC DNA]</scope>
    <source>
        <strain evidence="4 5">SFB-3</strain>
    </source>
</reference>
<evidence type="ECO:0000256" key="1">
    <source>
        <dbReference type="ARBA" id="ARBA00022722"/>
    </source>
</evidence>
<evidence type="ECO:0000313" key="5">
    <source>
        <dbReference type="Proteomes" id="UP000319502"/>
    </source>
</evidence>
<dbReference type="InterPro" id="IPR016191">
    <property type="entry name" value="Ribonuclease/ribotoxin"/>
</dbReference>
<keyword evidence="2" id="KW-0378">Hydrolase</keyword>
<dbReference type="GO" id="GO:0016787">
    <property type="term" value="F:hydrolase activity"/>
    <property type="evidence" value="ECO:0007669"/>
    <property type="project" value="UniProtKB-KW"/>
</dbReference>
<keyword evidence="1" id="KW-0540">Nuclease</keyword>
<name>A0A557R3B2_9RHOO</name>
<evidence type="ECO:0000256" key="3">
    <source>
        <dbReference type="SAM" id="SignalP"/>
    </source>
</evidence>
<dbReference type="AlphaFoldDB" id="A0A557R3B2"/>
<dbReference type="EMBL" id="VMNK01000001">
    <property type="protein sequence ID" value="TVO59663.1"/>
    <property type="molecule type" value="Genomic_DNA"/>
</dbReference>
<evidence type="ECO:0000313" key="4">
    <source>
        <dbReference type="EMBL" id="TVO59663.1"/>
    </source>
</evidence>
<dbReference type="InterPro" id="IPR000026">
    <property type="entry name" value="N1-like"/>
</dbReference>
<dbReference type="SUPFAM" id="SSF53933">
    <property type="entry name" value="Microbial ribonucleases"/>
    <property type="match status" value="1"/>
</dbReference>
<dbReference type="OrthoDB" id="5326845at2"/>
<dbReference type="GO" id="GO:0003723">
    <property type="term" value="F:RNA binding"/>
    <property type="evidence" value="ECO:0007669"/>
    <property type="project" value="InterPro"/>
</dbReference>
<dbReference type="Pfam" id="PF00545">
    <property type="entry name" value="Ribonuclease"/>
    <property type="match status" value="1"/>
</dbReference>
<keyword evidence="3" id="KW-0732">Signal</keyword>
<protein>
    <submittedName>
        <fullName evidence="4">Ribonuclease</fullName>
    </submittedName>
</protein>
<gene>
    <name evidence="4" type="ORF">FHP91_00095</name>
</gene>
<comment type="caution">
    <text evidence="4">The sequence shown here is derived from an EMBL/GenBank/DDBJ whole genome shotgun (WGS) entry which is preliminary data.</text>
</comment>
<feature type="signal peptide" evidence="3">
    <location>
        <begin position="1"/>
        <end position="21"/>
    </location>
</feature>
<dbReference type="Proteomes" id="UP000319502">
    <property type="component" value="Unassembled WGS sequence"/>
</dbReference>
<proteinExistence type="predicted"/>